<sequence length="328" mass="35269">MILVVVSTALAPPGRVPRLAAVQESGAPAAVSTTATPISSEWELDCFSRPVMVDGKKLWELMVIDSTGQWREVVQLPATKINSVTVQEAVDAVIRSAPVKPTAIRFFRRQMVNMLTIALNKVAASRPNLRVIPSRSTHALYAWLDQREAEYSLMDGFSPALVQPLDAGLIPSAGTAGRLPEALRGEKYAFVTLPLSEVLPGGSISSENVGAGKLLDAAPIAAKIDAPIEDLVLHGLLLLTRRPDPLAMAMASLELAAARADTSSRQLVLDVNLDETYLLARLTDDQRAEAALFERGKADLSGLHFLAVQDSADDDADPAAFWLLREFA</sequence>
<evidence type="ECO:0000313" key="3">
    <source>
        <dbReference type="EMBL" id="KAJ8602232.1"/>
    </source>
</evidence>
<proteinExistence type="predicted"/>
<gene>
    <name evidence="3" type="ORF">CTAYLR_003678</name>
</gene>
<comment type="caution">
    <text evidence="3">The sequence shown here is derived from an EMBL/GenBank/DDBJ whole genome shotgun (WGS) entry which is preliminary data.</text>
</comment>
<dbReference type="AlphaFoldDB" id="A0AAD7XI02"/>
<dbReference type="Proteomes" id="UP001230188">
    <property type="component" value="Unassembled WGS sequence"/>
</dbReference>
<dbReference type="PANTHER" id="PTHR34556">
    <property type="match status" value="1"/>
</dbReference>
<evidence type="ECO:0000259" key="1">
    <source>
        <dbReference type="Pfam" id="PF06485"/>
    </source>
</evidence>
<dbReference type="GO" id="GO:0003723">
    <property type="term" value="F:RNA binding"/>
    <property type="evidence" value="ECO:0007669"/>
    <property type="project" value="InterPro"/>
</dbReference>
<name>A0AAD7XI02_9STRA</name>
<feature type="domain" description="RNA-binding protein Tab2-like N-terminal" evidence="1">
    <location>
        <begin position="42"/>
        <end position="147"/>
    </location>
</feature>
<dbReference type="Pfam" id="PF20429">
    <property type="entry name" value="Tab2-like_C"/>
    <property type="match status" value="1"/>
</dbReference>
<dbReference type="InterPro" id="IPR009472">
    <property type="entry name" value="Tab2-like"/>
</dbReference>
<dbReference type="PANTHER" id="PTHR34556:SF2">
    <property type="entry name" value="PROTEIN TAB2 HOMOLOG, CHLOROPLASTIC"/>
    <property type="match status" value="1"/>
</dbReference>
<evidence type="ECO:0000259" key="2">
    <source>
        <dbReference type="Pfam" id="PF20429"/>
    </source>
</evidence>
<dbReference type="EMBL" id="JAQMWT010000388">
    <property type="protein sequence ID" value="KAJ8602232.1"/>
    <property type="molecule type" value="Genomic_DNA"/>
</dbReference>
<dbReference type="Pfam" id="PF06485">
    <property type="entry name" value="Tab2-like_N"/>
    <property type="match status" value="1"/>
</dbReference>
<protein>
    <submittedName>
        <fullName evidence="3">Uncharacterized protein</fullName>
    </submittedName>
</protein>
<accession>A0AAD7XI02</accession>
<evidence type="ECO:0000313" key="4">
    <source>
        <dbReference type="Proteomes" id="UP001230188"/>
    </source>
</evidence>
<dbReference type="InterPro" id="IPR046760">
    <property type="entry name" value="Tab2-like_N"/>
</dbReference>
<reference evidence="3" key="1">
    <citation type="submission" date="2023-01" db="EMBL/GenBank/DDBJ databases">
        <title>Metagenome sequencing of chrysophaentin producing Chrysophaeum taylorii.</title>
        <authorList>
            <person name="Davison J."/>
            <person name="Bewley C."/>
        </authorList>
    </citation>
    <scope>NUCLEOTIDE SEQUENCE</scope>
    <source>
        <strain evidence="3">NIES-1699</strain>
    </source>
</reference>
<dbReference type="InterPro" id="IPR046761">
    <property type="entry name" value="Tab2-like_C"/>
</dbReference>
<feature type="domain" description="RNA-binding protein Tab2/Atab2 C-terminal" evidence="2">
    <location>
        <begin position="175"/>
        <end position="325"/>
    </location>
</feature>
<keyword evidence="4" id="KW-1185">Reference proteome</keyword>
<organism evidence="3 4">
    <name type="scientific">Chrysophaeum taylorii</name>
    <dbReference type="NCBI Taxonomy" id="2483200"/>
    <lineage>
        <taxon>Eukaryota</taxon>
        <taxon>Sar</taxon>
        <taxon>Stramenopiles</taxon>
        <taxon>Ochrophyta</taxon>
        <taxon>Pelagophyceae</taxon>
        <taxon>Pelagomonadales</taxon>
        <taxon>Pelagomonadaceae</taxon>
        <taxon>Chrysophaeum</taxon>
    </lineage>
</organism>